<feature type="transmembrane region" description="Helical" evidence="1">
    <location>
        <begin position="46"/>
        <end position="63"/>
    </location>
</feature>
<reference evidence="3 5" key="2">
    <citation type="submission" date="2018-06" db="EMBL/GenBank/DDBJ databases">
        <authorList>
            <consortium name="Pathogen Informatics"/>
            <person name="Doyle S."/>
        </authorList>
    </citation>
    <scope>NUCLEOTIDE SEQUENCE [LARGE SCALE GENOMIC DNA]</scope>
    <source>
        <strain evidence="3 5">NCTC12022</strain>
    </source>
</reference>
<evidence type="ECO:0000313" key="3">
    <source>
        <dbReference type="EMBL" id="SPX62034.1"/>
    </source>
</evidence>
<keyword evidence="4" id="KW-1185">Reference proteome</keyword>
<dbReference type="Proteomes" id="UP000251942">
    <property type="component" value="Unassembled WGS sequence"/>
</dbReference>
<accession>A0A0W0TH29</accession>
<reference evidence="2 4" key="1">
    <citation type="submission" date="2015-11" db="EMBL/GenBank/DDBJ databases">
        <title>Genomic analysis of 38 Legionella species identifies large and diverse effector repertoires.</title>
        <authorList>
            <person name="Burstein D."/>
            <person name="Amaro F."/>
            <person name="Zusman T."/>
            <person name="Lifshitz Z."/>
            <person name="Cohen O."/>
            <person name="Gilbert J.A."/>
            <person name="Pupko T."/>
            <person name="Shuman H.A."/>
            <person name="Segal G."/>
        </authorList>
    </citation>
    <scope>NUCLEOTIDE SEQUENCE [LARGE SCALE GENOMIC DNA]</scope>
    <source>
        <strain evidence="2 4">WO-44C</strain>
    </source>
</reference>
<dbReference type="EMBL" id="LNYB01000085">
    <property type="protein sequence ID" value="KTC94882.1"/>
    <property type="molecule type" value="Genomic_DNA"/>
</dbReference>
<dbReference type="Proteomes" id="UP000054698">
    <property type="component" value="Unassembled WGS sequence"/>
</dbReference>
<keyword evidence="1" id="KW-0812">Transmembrane</keyword>
<protein>
    <submittedName>
        <fullName evidence="2">Uncharacterized protein</fullName>
    </submittedName>
</protein>
<dbReference type="PATRIC" id="fig|453.4.peg.2790"/>
<sequence length="95" mass="10308">MKNKEEILAEADDNIDIQDSGELSEEPFIRSGEVTPIHILSFAKEILLGLGVIFMVACILEFISPNNAVFEACKVTLPSLATLVIGYYFGTTKGG</sequence>
<dbReference type="EMBL" id="UASS01000032">
    <property type="protein sequence ID" value="SPX62034.1"/>
    <property type="molecule type" value="Genomic_DNA"/>
</dbReference>
<evidence type="ECO:0000256" key="1">
    <source>
        <dbReference type="SAM" id="Phobius"/>
    </source>
</evidence>
<feature type="transmembrane region" description="Helical" evidence="1">
    <location>
        <begin position="69"/>
        <end position="89"/>
    </location>
</feature>
<gene>
    <name evidence="2" type="ORF">Lfee_2546</name>
    <name evidence="3" type="ORF">NCTC12022_02791</name>
</gene>
<evidence type="ECO:0000313" key="5">
    <source>
        <dbReference type="Proteomes" id="UP000251942"/>
    </source>
</evidence>
<organism evidence="2 4">
    <name type="scientific">Legionella feeleii</name>
    <dbReference type="NCBI Taxonomy" id="453"/>
    <lineage>
        <taxon>Bacteria</taxon>
        <taxon>Pseudomonadati</taxon>
        <taxon>Pseudomonadota</taxon>
        <taxon>Gammaproteobacteria</taxon>
        <taxon>Legionellales</taxon>
        <taxon>Legionellaceae</taxon>
        <taxon>Legionella</taxon>
    </lineage>
</organism>
<keyword evidence="1" id="KW-0472">Membrane</keyword>
<dbReference type="RefSeq" id="WP_058447398.1">
    <property type="nucleotide sequence ID" value="NZ_CAAAHT010000033.1"/>
</dbReference>
<evidence type="ECO:0000313" key="4">
    <source>
        <dbReference type="Proteomes" id="UP000054698"/>
    </source>
</evidence>
<keyword evidence="1" id="KW-1133">Transmembrane helix</keyword>
<proteinExistence type="predicted"/>
<name>A0A0W0TH29_9GAMM</name>
<evidence type="ECO:0000313" key="2">
    <source>
        <dbReference type="EMBL" id="KTC94882.1"/>
    </source>
</evidence>
<dbReference type="AlphaFoldDB" id="A0A0W0TH29"/>